<feature type="domain" description="Alpha/beta hydrolase fold-3" evidence="5">
    <location>
        <begin position="106"/>
        <end position="239"/>
    </location>
</feature>
<keyword evidence="4" id="KW-0732">Signal</keyword>
<protein>
    <submittedName>
        <fullName evidence="6">Oidioi.mRNA.OKI2018_I69.chr1.g382.t1.cds</fullName>
    </submittedName>
</protein>
<reference evidence="6 7" key="1">
    <citation type="submission" date="2021-04" db="EMBL/GenBank/DDBJ databases">
        <authorList>
            <person name="Bliznina A."/>
        </authorList>
    </citation>
    <scope>NUCLEOTIDE SEQUENCE [LARGE SCALE GENOMIC DNA]</scope>
</reference>
<dbReference type="InterPro" id="IPR029058">
    <property type="entry name" value="AB_hydrolase_fold"/>
</dbReference>
<gene>
    <name evidence="6" type="ORF">OKIOD_LOCUS9147</name>
</gene>
<organism evidence="6 7">
    <name type="scientific">Oikopleura dioica</name>
    <name type="common">Tunicate</name>
    <dbReference type="NCBI Taxonomy" id="34765"/>
    <lineage>
        <taxon>Eukaryota</taxon>
        <taxon>Metazoa</taxon>
        <taxon>Chordata</taxon>
        <taxon>Tunicata</taxon>
        <taxon>Appendicularia</taxon>
        <taxon>Copelata</taxon>
        <taxon>Oikopleuridae</taxon>
        <taxon>Oikopleura</taxon>
    </lineage>
</organism>
<evidence type="ECO:0000256" key="1">
    <source>
        <dbReference type="ARBA" id="ARBA00010515"/>
    </source>
</evidence>
<comment type="similarity">
    <text evidence="1">Belongs to the 'GDXG' lipolytic enzyme family.</text>
</comment>
<feature type="domain" description="Alpha/beta hydrolase fold-3" evidence="5">
    <location>
        <begin position="304"/>
        <end position="363"/>
    </location>
</feature>
<dbReference type="InterPro" id="IPR013094">
    <property type="entry name" value="AB_hydrolase_3"/>
</dbReference>
<dbReference type="PROSITE" id="PS01174">
    <property type="entry name" value="LIPASE_GDXG_SER"/>
    <property type="match status" value="1"/>
</dbReference>
<evidence type="ECO:0000256" key="3">
    <source>
        <dbReference type="PROSITE-ProRule" id="PRU10038"/>
    </source>
</evidence>
<sequence length="396" mass="44536">MLKKGAIFAVFVALFAYKFHFRPVDHAPDYLRRAVAHNIWNSIFFLTEKVRSATSSRAAIGFMQKAMMPTPTNEDAIEEIVDNGEYKIHFWRRKDLVEEENQPVAIFFHGGGFIVGDVPSVSSFYSSIAVQKGITVASVEYRLAPKHPFPAPSDDCIAATEYIINNSESLKINKDKIVLAGDSAGGELAIVTAIEVKFKMPDFNFAGLVPVYPCTQFLTHRMKAFDENESTGVLTQDFWRMAGANHAFGISAKTDEFIEEMKNKSVFKRIAQVYPNIEERFLGSEDEGDLEPAEMTDEEVELFVDPRFSPLLYSDEALWHLPETHLFTSEIDILYDDQRLFYEAASEAGANIKWTVWKGAAHCEQSFSTIAIGKTIAPSVDRNVEEMINVIADLLE</sequence>
<evidence type="ECO:0000256" key="4">
    <source>
        <dbReference type="SAM" id="SignalP"/>
    </source>
</evidence>
<evidence type="ECO:0000256" key="2">
    <source>
        <dbReference type="ARBA" id="ARBA00022801"/>
    </source>
</evidence>
<dbReference type="Pfam" id="PF07859">
    <property type="entry name" value="Abhydrolase_3"/>
    <property type="match status" value="2"/>
</dbReference>
<feature type="signal peptide" evidence="4">
    <location>
        <begin position="1"/>
        <end position="21"/>
    </location>
</feature>
<dbReference type="InterPro" id="IPR033140">
    <property type="entry name" value="Lipase_GDXG_put_SER_AS"/>
</dbReference>
<dbReference type="PANTHER" id="PTHR48081">
    <property type="entry name" value="AB HYDROLASE SUPERFAMILY PROTEIN C4A8.06C"/>
    <property type="match status" value="1"/>
</dbReference>
<evidence type="ECO:0000259" key="5">
    <source>
        <dbReference type="Pfam" id="PF07859"/>
    </source>
</evidence>
<evidence type="ECO:0000313" key="7">
    <source>
        <dbReference type="Proteomes" id="UP001158576"/>
    </source>
</evidence>
<dbReference type="EMBL" id="OU015566">
    <property type="protein sequence ID" value="CAG5102609.1"/>
    <property type="molecule type" value="Genomic_DNA"/>
</dbReference>
<dbReference type="SUPFAM" id="SSF53474">
    <property type="entry name" value="alpha/beta-Hydrolases"/>
    <property type="match status" value="1"/>
</dbReference>
<dbReference type="Gene3D" id="3.40.50.1820">
    <property type="entry name" value="alpha/beta hydrolase"/>
    <property type="match status" value="1"/>
</dbReference>
<feature type="chain" id="PRO_5047513974" evidence="4">
    <location>
        <begin position="22"/>
        <end position="396"/>
    </location>
</feature>
<name>A0ABN7SJM5_OIKDI</name>
<dbReference type="InterPro" id="IPR050300">
    <property type="entry name" value="GDXG_lipolytic_enzyme"/>
</dbReference>
<dbReference type="PANTHER" id="PTHR48081:SF8">
    <property type="entry name" value="ALPHA_BETA HYDROLASE FOLD-3 DOMAIN-CONTAINING PROTEIN-RELATED"/>
    <property type="match status" value="1"/>
</dbReference>
<dbReference type="Proteomes" id="UP001158576">
    <property type="component" value="Chromosome 1"/>
</dbReference>
<accession>A0ABN7SJM5</accession>
<feature type="active site" evidence="3">
    <location>
        <position position="183"/>
    </location>
</feature>
<keyword evidence="7" id="KW-1185">Reference proteome</keyword>
<proteinExistence type="inferred from homology"/>
<keyword evidence="2" id="KW-0378">Hydrolase</keyword>
<evidence type="ECO:0000313" key="6">
    <source>
        <dbReference type="EMBL" id="CAG5102609.1"/>
    </source>
</evidence>